<protein>
    <recommendedName>
        <fullName evidence="4 6">dTDP-4-dehydrorhamnose reductase</fullName>
        <ecNumber evidence="3 6">1.1.1.133</ecNumber>
    </recommendedName>
</protein>
<dbReference type="CDD" id="cd05254">
    <property type="entry name" value="dTDP_HR_like_SDR_e"/>
    <property type="match status" value="1"/>
</dbReference>
<dbReference type="Pfam" id="PF04321">
    <property type="entry name" value="RmlD_sub_bind"/>
    <property type="match status" value="1"/>
</dbReference>
<evidence type="ECO:0000256" key="6">
    <source>
        <dbReference type="RuleBase" id="RU364082"/>
    </source>
</evidence>
<evidence type="ECO:0000256" key="4">
    <source>
        <dbReference type="ARBA" id="ARBA00017099"/>
    </source>
</evidence>
<comment type="cofactor">
    <cofactor evidence="6">
        <name>Mg(2+)</name>
        <dbReference type="ChEBI" id="CHEBI:18420"/>
    </cofactor>
    <text evidence="6">Binds 1 Mg(2+) ion per monomer.</text>
</comment>
<dbReference type="GO" id="GO:0008831">
    <property type="term" value="F:dTDP-4-dehydrorhamnose reductase activity"/>
    <property type="evidence" value="ECO:0007669"/>
    <property type="project" value="UniProtKB-EC"/>
</dbReference>
<dbReference type="PANTHER" id="PTHR10491:SF4">
    <property type="entry name" value="METHIONINE ADENOSYLTRANSFERASE 2 SUBUNIT BETA"/>
    <property type="match status" value="1"/>
</dbReference>
<evidence type="ECO:0000259" key="7">
    <source>
        <dbReference type="Pfam" id="PF04321"/>
    </source>
</evidence>
<dbReference type="InterPro" id="IPR029903">
    <property type="entry name" value="RmlD-like-bd"/>
</dbReference>
<dbReference type="GO" id="GO:0009243">
    <property type="term" value="P:O antigen biosynthetic process"/>
    <property type="evidence" value="ECO:0007669"/>
    <property type="project" value="UniProtKB-UniPathway"/>
</dbReference>
<proteinExistence type="inferred from homology"/>
<dbReference type="GO" id="GO:0005829">
    <property type="term" value="C:cytosol"/>
    <property type="evidence" value="ECO:0007669"/>
    <property type="project" value="TreeGrafter"/>
</dbReference>
<evidence type="ECO:0000313" key="8">
    <source>
        <dbReference type="EMBL" id="CAA6819794.1"/>
    </source>
</evidence>
<comment type="function">
    <text evidence="6">Catalyzes the reduction of dTDP-6-deoxy-L-lyxo-4-hexulose to yield dTDP-L-rhamnose.</text>
</comment>
<dbReference type="EC" id="1.1.1.133" evidence="3 6"/>
<dbReference type="Gene3D" id="3.90.25.10">
    <property type="entry name" value="UDP-galactose 4-epimerase, domain 1"/>
    <property type="match status" value="1"/>
</dbReference>
<dbReference type="NCBIfam" id="TIGR01214">
    <property type="entry name" value="rmlD"/>
    <property type="match status" value="1"/>
</dbReference>
<reference evidence="8" key="1">
    <citation type="submission" date="2020-01" db="EMBL/GenBank/DDBJ databases">
        <authorList>
            <person name="Meier V. D."/>
            <person name="Meier V D."/>
        </authorList>
    </citation>
    <scope>NUCLEOTIDE SEQUENCE</scope>
    <source>
        <strain evidence="8">HLG_WM_MAG_08</strain>
    </source>
</reference>
<dbReference type="AlphaFoldDB" id="A0A6S6TKA9"/>
<organism evidence="8">
    <name type="scientific">uncultured Thiotrichaceae bacterium</name>
    <dbReference type="NCBI Taxonomy" id="298394"/>
    <lineage>
        <taxon>Bacteria</taxon>
        <taxon>Pseudomonadati</taxon>
        <taxon>Pseudomonadota</taxon>
        <taxon>Gammaproteobacteria</taxon>
        <taxon>Thiotrichales</taxon>
        <taxon>Thiotrichaceae</taxon>
        <taxon>environmental samples</taxon>
    </lineage>
</organism>
<dbReference type="GO" id="GO:0019305">
    <property type="term" value="P:dTDP-rhamnose biosynthetic process"/>
    <property type="evidence" value="ECO:0007669"/>
    <property type="project" value="UniProtKB-UniPathway"/>
</dbReference>
<accession>A0A6S6TKA9</accession>
<evidence type="ECO:0000256" key="2">
    <source>
        <dbReference type="ARBA" id="ARBA00010944"/>
    </source>
</evidence>
<dbReference type="EMBL" id="CACVAV010000304">
    <property type="protein sequence ID" value="CAA6819794.1"/>
    <property type="molecule type" value="Genomic_DNA"/>
</dbReference>
<evidence type="ECO:0000256" key="5">
    <source>
        <dbReference type="ARBA" id="ARBA00048200"/>
    </source>
</evidence>
<name>A0A6S6TKA9_9GAMM</name>
<comment type="similarity">
    <text evidence="2 6">Belongs to the dTDP-4-dehydrorhamnose reductase family.</text>
</comment>
<dbReference type="SUPFAM" id="SSF51735">
    <property type="entry name" value="NAD(P)-binding Rossmann-fold domains"/>
    <property type="match status" value="1"/>
</dbReference>
<dbReference type="InterPro" id="IPR036291">
    <property type="entry name" value="NAD(P)-bd_dom_sf"/>
</dbReference>
<dbReference type="UniPathway" id="UPA00124"/>
<keyword evidence="6 8" id="KW-0560">Oxidoreductase</keyword>
<dbReference type="InterPro" id="IPR005913">
    <property type="entry name" value="dTDP_dehydrorham_reduct"/>
</dbReference>
<dbReference type="Gene3D" id="3.40.50.720">
    <property type="entry name" value="NAD(P)-binding Rossmann-like Domain"/>
    <property type="match status" value="1"/>
</dbReference>
<feature type="domain" description="RmlD-like substrate binding" evidence="7">
    <location>
        <begin position="13"/>
        <end position="302"/>
    </location>
</feature>
<keyword evidence="6" id="KW-0521">NADP</keyword>
<sequence length="309" mass="33574">MSTGTTDTPAQKTVLITGANGQLGYELQKTAPAHIRVIATGSDTLDITRSRQVSLALEQYEPDCIINAAAYTAVDKAESDPEAAYLINNTAAALIAQAIVARVEDGKPAIKLIQVSTDFVFDGQQATPYTTDSPTDSPLGVYGASKLAGEQAVVRYLPDALIVRTSWLYSSHGNNFVKSMLRLMKEKDQLGIVYDQVGSPTWAATLADTIWALLDQNSRGIYHCSDNGVASWYDFAAAIQEQAVESGLLSRAIPLHPIRSSEYPTPAKRPAYSVMDKSTTEQVLGKTLPHWRESLHLMLTELKQQTDNA</sequence>
<dbReference type="PANTHER" id="PTHR10491">
    <property type="entry name" value="DTDP-4-DEHYDRORHAMNOSE REDUCTASE"/>
    <property type="match status" value="1"/>
</dbReference>
<evidence type="ECO:0000256" key="1">
    <source>
        <dbReference type="ARBA" id="ARBA00004781"/>
    </source>
</evidence>
<gene>
    <name evidence="8" type="ORF">HELGO_WM21041</name>
</gene>
<comment type="pathway">
    <text evidence="1 6">Carbohydrate biosynthesis; dTDP-L-rhamnose biosynthesis.</text>
</comment>
<dbReference type="UniPathway" id="UPA00281"/>
<evidence type="ECO:0000256" key="3">
    <source>
        <dbReference type="ARBA" id="ARBA00012929"/>
    </source>
</evidence>
<comment type="catalytic activity">
    <reaction evidence="5 6">
        <text>dTDP-beta-L-rhamnose + NADP(+) = dTDP-4-dehydro-beta-L-rhamnose + NADPH + H(+)</text>
        <dbReference type="Rhea" id="RHEA:21796"/>
        <dbReference type="ChEBI" id="CHEBI:15378"/>
        <dbReference type="ChEBI" id="CHEBI:57510"/>
        <dbReference type="ChEBI" id="CHEBI:57783"/>
        <dbReference type="ChEBI" id="CHEBI:58349"/>
        <dbReference type="ChEBI" id="CHEBI:62830"/>
        <dbReference type="EC" id="1.1.1.133"/>
    </reaction>
</comment>